<dbReference type="InterPro" id="IPR047017">
    <property type="entry name" value="RGS6/7/9/11_DHEX_sf"/>
</dbReference>
<dbReference type="InterPro" id="IPR044926">
    <property type="entry name" value="RGS_subdomain_2"/>
</dbReference>
<dbReference type="PRINTS" id="PR01301">
    <property type="entry name" value="RGSPROTEIN"/>
</dbReference>
<dbReference type="STRING" id="6183.A0A3Q0KVF7"/>
<dbReference type="GO" id="GO:0043005">
    <property type="term" value="C:neuron projection"/>
    <property type="evidence" value="ECO:0007669"/>
    <property type="project" value="TreeGrafter"/>
</dbReference>
<dbReference type="GO" id="GO:0009968">
    <property type="term" value="P:negative regulation of signal transduction"/>
    <property type="evidence" value="ECO:0007669"/>
    <property type="project" value="UniProtKB-KW"/>
</dbReference>
<organism evidence="4 5">
    <name type="scientific">Schistosoma mansoni</name>
    <name type="common">Blood fluke</name>
    <dbReference type="NCBI Taxonomy" id="6183"/>
    <lineage>
        <taxon>Eukaryota</taxon>
        <taxon>Metazoa</taxon>
        <taxon>Spiralia</taxon>
        <taxon>Lophotrochozoa</taxon>
        <taxon>Platyhelminthes</taxon>
        <taxon>Trematoda</taxon>
        <taxon>Digenea</taxon>
        <taxon>Strigeidida</taxon>
        <taxon>Schistosomatoidea</taxon>
        <taxon>Schistosomatidae</taxon>
        <taxon>Schistosoma</taxon>
    </lineage>
</organism>
<dbReference type="InterPro" id="IPR036390">
    <property type="entry name" value="WH_DNA-bd_sf"/>
</dbReference>
<dbReference type="GO" id="GO:0008277">
    <property type="term" value="P:regulation of G protein-coupled receptor signaling pathway"/>
    <property type="evidence" value="ECO:0007669"/>
    <property type="project" value="InterPro"/>
</dbReference>
<dbReference type="InterPro" id="IPR016137">
    <property type="entry name" value="RGS"/>
</dbReference>
<dbReference type="GO" id="GO:0035556">
    <property type="term" value="P:intracellular signal transduction"/>
    <property type="evidence" value="ECO:0007669"/>
    <property type="project" value="InterPro"/>
</dbReference>
<keyword evidence="1" id="KW-0734">Signal transduction inhibitor</keyword>
<dbReference type="InterPro" id="IPR036388">
    <property type="entry name" value="WH-like_DNA-bd_sf"/>
</dbReference>
<dbReference type="PANTHER" id="PTHR45746">
    <property type="entry name" value="LP21163P"/>
    <property type="match status" value="1"/>
</dbReference>
<dbReference type="AlphaFoldDB" id="A0A3Q0KVF7"/>
<name>A0A3Q0KVF7_SCHMA</name>
<dbReference type="PROSITE" id="PS50132">
    <property type="entry name" value="RGS"/>
    <property type="match status" value="1"/>
</dbReference>
<dbReference type="GO" id="GO:0005096">
    <property type="term" value="F:GTPase activator activity"/>
    <property type="evidence" value="ECO:0007669"/>
    <property type="project" value="TreeGrafter"/>
</dbReference>
<dbReference type="Gene3D" id="1.10.167.10">
    <property type="entry name" value="Regulator of G-protein Signalling 4, domain 2"/>
    <property type="match status" value="1"/>
</dbReference>
<dbReference type="InterPro" id="IPR000591">
    <property type="entry name" value="DEP_dom"/>
</dbReference>
<dbReference type="SMART" id="SM00315">
    <property type="entry name" value="RGS"/>
    <property type="match status" value="1"/>
</dbReference>
<dbReference type="GO" id="GO:0005886">
    <property type="term" value="C:plasma membrane"/>
    <property type="evidence" value="ECO:0007669"/>
    <property type="project" value="TreeGrafter"/>
</dbReference>
<dbReference type="WBParaSite" id="Smp_210800.1">
    <property type="protein sequence ID" value="Smp_210800.1"/>
    <property type="gene ID" value="Smp_210800"/>
</dbReference>
<dbReference type="Pfam" id="PF00615">
    <property type="entry name" value="RGS"/>
    <property type="match status" value="1"/>
</dbReference>
<dbReference type="Proteomes" id="UP000008854">
    <property type="component" value="Unassembled WGS sequence"/>
</dbReference>
<dbReference type="InParanoid" id="A0A3Q0KVF7"/>
<reference evidence="5" key="2">
    <citation type="submission" date="2018-12" db="UniProtKB">
        <authorList>
            <consortium name="WormBaseParasite"/>
        </authorList>
    </citation>
    <scope>IDENTIFICATION</scope>
    <source>
        <strain evidence="5">Puerto Rican</strain>
    </source>
</reference>
<proteinExistence type="predicted"/>
<dbReference type="PROSITE" id="PS50186">
    <property type="entry name" value="DEP"/>
    <property type="match status" value="1"/>
</dbReference>
<reference evidence="4" key="1">
    <citation type="journal article" date="2012" name="PLoS Negl. Trop. Dis.">
        <title>A systematically improved high quality genome and transcriptome of the human blood fluke Schistosoma mansoni.</title>
        <authorList>
            <person name="Protasio A.V."/>
            <person name="Tsai I.J."/>
            <person name="Babbage A."/>
            <person name="Nichol S."/>
            <person name="Hunt M."/>
            <person name="Aslett M.A."/>
            <person name="De Silva N."/>
            <person name="Velarde G.S."/>
            <person name="Anderson T.J."/>
            <person name="Clark R.C."/>
            <person name="Davidson C."/>
            <person name="Dillon G.P."/>
            <person name="Holroyd N.E."/>
            <person name="LoVerde P.T."/>
            <person name="Lloyd C."/>
            <person name="McQuillan J."/>
            <person name="Oliveira G."/>
            <person name="Otto T.D."/>
            <person name="Parker-Manuel S.J."/>
            <person name="Quail M.A."/>
            <person name="Wilson R.A."/>
            <person name="Zerlotini A."/>
            <person name="Dunne D.W."/>
            <person name="Berriman M."/>
        </authorList>
    </citation>
    <scope>NUCLEOTIDE SEQUENCE [LARGE SCALE GENOMIC DNA]</scope>
    <source>
        <strain evidence="4">Puerto Rican</strain>
    </source>
</reference>
<evidence type="ECO:0000313" key="4">
    <source>
        <dbReference type="Proteomes" id="UP000008854"/>
    </source>
</evidence>
<dbReference type="Pfam" id="PF18148">
    <property type="entry name" value="RGS_DHEX"/>
    <property type="match status" value="1"/>
</dbReference>
<dbReference type="GO" id="GO:0005737">
    <property type="term" value="C:cytoplasm"/>
    <property type="evidence" value="ECO:0007669"/>
    <property type="project" value="TreeGrafter"/>
</dbReference>
<feature type="domain" description="DEP" evidence="3">
    <location>
        <begin position="46"/>
        <end position="111"/>
    </location>
</feature>
<dbReference type="Gene3D" id="1.10.1240.60">
    <property type="match status" value="1"/>
</dbReference>
<dbReference type="PANTHER" id="PTHR45746:SF5">
    <property type="entry name" value="REGULATOR OF G-PROTEIN SIGNALING 7"/>
    <property type="match status" value="1"/>
</dbReference>
<evidence type="ECO:0000256" key="1">
    <source>
        <dbReference type="ARBA" id="ARBA00022700"/>
    </source>
</evidence>
<feature type="domain" description="RGS" evidence="2">
    <location>
        <begin position="326"/>
        <end position="441"/>
    </location>
</feature>
<dbReference type="SUPFAM" id="SSF46785">
    <property type="entry name" value="Winged helix' DNA-binding domain"/>
    <property type="match status" value="1"/>
</dbReference>
<dbReference type="InterPro" id="IPR047016">
    <property type="entry name" value="RGS6/7/9/11"/>
</dbReference>
<accession>A0A3Q0KVF7</accession>
<dbReference type="InterPro" id="IPR036305">
    <property type="entry name" value="RGS_sf"/>
</dbReference>
<dbReference type="SUPFAM" id="SSF48097">
    <property type="entry name" value="Regulator of G-protein signaling, RGS"/>
    <property type="match status" value="1"/>
</dbReference>
<keyword evidence="4" id="KW-1185">Reference proteome</keyword>
<sequence length="462" mass="54521">MSGMDSLDLQYRSLQTHKMEQIIGRMNSKKTGITHEFQPDPFLHYAFQGATFVSWLQENIPTDDEQEALHMTELFLFYGYIFRITDSSQPYFKLNKTYWYRFQAPFYWLSKISKVDDIDYAIYLMKRNLKKGGFQTTDPENHIFEELSKSLNDKWKIIELQAAEQLRLERKRDEVDRNILRLQEEAFWKVYRPLGKAKYKLTDALPRNFTLKQIQVRQEQMRNKMLEQIKQSEEQDVNSITPQLQTDPLLPSHRSDKKSIELIILYAINHANYDNLINGNSMKNNWFSSDKDASLWEDDNIDCSQTGVTGPAPYPTLKQVRLWGTSMNHLIRDENGQKWLEHFMQKEYSCENFRFLQAVIKYKFGPLSMIEKESKRIYAEYLAKTGSSEINVDNYIMTVIEELLKNPNPFCFDLAQEHIYNLVRTDSYARFLRSSDYMTLLNNAMKASSTSPNKVDQSIKRS</sequence>
<dbReference type="InterPro" id="IPR040759">
    <property type="entry name" value="RGS_DHEX"/>
</dbReference>
<protein>
    <submittedName>
        <fullName evidence="5">Putative z-protein (S1r protein)</fullName>
    </submittedName>
</protein>
<dbReference type="Gene3D" id="1.10.10.10">
    <property type="entry name" value="Winged helix-like DNA-binding domain superfamily/Winged helix DNA-binding domain"/>
    <property type="match status" value="1"/>
</dbReference>
<evidence type="ECO:0000259" key="3">
    <source>
        <dbReference type="PROSITE" id="PS50186"/>
    </source>
</evidence>
<evidence type="ECO:0000313" key="5">
    <source>
        <dbReference type="WBParaSite" id="Smp_210800.1"/>
    </source>
</evidence>
<dbReference type="Pfam" id="PF00610">
    <property type="entry name" value="DEP"/>
    <property type="match status" value="1"/>
</dbReference>
<evidence type="ECO:0000259" key="2">
    <source>
        <dbReference type="PROSITE" id="PS50132"/>
    </source>
</evidence>